<dbReference type="AlphaFoldDB" id="A0A0M0KAJ7"/>
<dbReference type="OrthoDB" id="424794at2759"/>
<dbReference type="PANTHER" id="PTHR21600:SF44">
    <property type="entry name" value="RIBOSOMAL LARGE SUBUNIT PSEUDOURIDINE SYNTHASE D"/>
    <property type="match status" value="1"/>
</dbReference>
<sequence>MLEARQEPTGEADSFIPRAIVHRLDKGTTGVLLIAKTPEAEAHLAEAFRRRTISKRYVALVQGQVRLSATKSVAALSESSIRFVNESAIEVSAPIDKDPEQPGRMRVHALGKAARSRVHLHAWSPEALVSLVSVELFTGRTHQIRVHCAHVDAPLVNDDVYGRPEDVSAARERYGPLMKARPMLHSWRVKVAHPDPAKKDALEVSAALPEDMARIIRMLWSDLGTDPAAWPLAAIQP</sequence>
<comment type="caution">
    <text evidence="4">The sequence shown here is derived from an EMBL/GenBank/DDBJ whole genome shotgun (WGS) entry which is preliminary data.</text>
</comment>
<dbReference type="InterPro" id="IPR006145">
    <property type="entry name" value="PsdUridine_synth_RsuA/RluA"/>
</dbReference>
<dbReference type="Proteomes" id="UP000037460">
    <property type="component" value="Unassembled WGS sequence"/>
</dbReference>
<dbReference type="InterPro" id="IPR020103">
    <property type="entry name" value="PsdUridine_synth_cat_dom_sf"/>
</dbReference>
<dbReference type="EMBL" id="JWZX01000809">
    <property type="protein sequence ID" value="KOO35612.1"/>
    <property type="molecule type" value="Genomic_DNA"/>
</dbReference>
<reference evidence="5" key="1">
    <citation type="journal article" date="2015" name="PLoS Genet.">
        <title>Genome Sequence and Transcriptome Analyses of Chrysochromulina tobin: Metabolic Tools for Enhanced Algal Fitness in the Prominent Order Prymnesiales (Haptophyceae).</title>
        <authorList>
            <person name="Hovde B.T."/>
            <person name="Deodato C.R."/>
            <person name="Hunsperger H.M."/>
            <person name="Ryken S.A."/>
            <person name="Yost W."/>
            <person name="Jha R.K."/>
            <person name="Patterson J."/>
            <person name="Monnat R.J. Jr."/>
            <person name="Barlow S.B."/>
            <person name="Starkenburg S.R."/>
            <person name="Cattolico R.A."/>
        </authorList>
    </citation>
    <scope>NUCLEOTIDE SEQUENCE</scope>
    <source>
        <strain evidence="5">CCMP291</strain>
    </source>
</reference>
<dbReference type="SUPFAM" id="SSF55120">
    <property type="entry name" value="Pseudouridine synthase"/>
    <property type="match status" value="1"/>
</dbReference>
<dbReference type="GO" id="GO:0000455">
    <property type="term" value="P:enzyme-directed rRNA pseudouridine synthesis"/>
    <property type="evidence" value="ECO:0007669"/>
    <property type="project" value="TreeGrafter"/>
</dbReference>
<evidence type="ECO:0000313" key="4">
    <source>
        <dbReference type="EMBL" id="KOO35612.1"/>
    </source>
</evidence>
<feature type="domain" description="Pseudouridine synthase RsuA/RluA-like" evidence="3">
    <location>
        <begin position="20"/>
        <end position="150"/>
    </location>
</feature>
<dbReference type="Gene3D" id="3.30.2350.10">
    <property type="entry name" value="Pseudouridine synthase"/>
    <property type="match status" value="1"/>
</dbReference>
<dbReference type="GO" id="GO:0003723">
    <property type="term" value="F:RNA binding"/>
    <property type="evidence" value="ECO:0007669"/>
    <property type="project" value="InterPro"/>
</dbReference>
<dbReference type="CDD" id="cd02869">
    <property type="entry name" value="PseudoU_synth_RluA_like"/>
    <property type="match status" value="1"/>
</dbReference>
<evidence type="ECO:0000313" key="5">
    <source>
        <dbReference type="Proteomes" id="UP000037460"/>
    </source>
</evidence>
<comment type="similarity">
    <text evidence="1">Belongs to the pseudouridine synthase RluA family.</text>
</comment>
<dbReference type="PROSITE" id="PS01129">
    <property type="entry name" value="PSI_RLU"/>
    <property type="match status" value="1"/>
</dbReference>
<dbReference type="Pfam" id="PF00849">
    <property type="entry name" value="PseudoU_synth_2"/>
    <property type="match status" value="1"/>
</dbReference>
<gene>
    <name evidence="4" type="ORF">Ctob_015125</name>
</gene>
<proteinExistence type="inferred from homology"/>
<evidence type="ECO:0000259" key="3">
    <source>
        <dbReference type="Pfam" id="PF00849"/>
    </source>
</evidence>
<dbReference type="GO" id="GO:0009982">
    <property type="term" value="F:pseudouridine synthase activity"/>
    <property type="evidence" value="ECO:0007669"/>
    <property type="project" value="InterPro"/>
</dbReference>
<accession>A0A0M0KAJ7</accession>
<keyword evidence="5" id="KW-1185">Reference proteome</keyword>
<organism evidence="4 5">
    <name type="scientific">Chrysochromulina tobinii</name>
    <dbReference type="NCBI Taxonomy" id="1460289"/>
    <lineage>
        <taxon>Eukaryota</taxon>
        <taxon>Haptista</taxon>
        <taxon>Haptophyta</taxon>
        <taxon>Prymnesiophyceae</taxon>
        <taxon>Prymnesiales</taxon>
        <taxon>Chrysochromulinaceae</taxon>
        <taxon>Chrysochromulina</taxon>
    </lineage>
</organism>
<keyword evidence="2" id="KW-0413">Isomerase</keyword>
<dbReference type="PANTHER" id="PTHR21600">
    <property type="entry name" value="MITOCHONDRIAL RNA PSEUDOURIDINE SYNTHASE"/>
    <property type="match status" value="1"/>
</dbReference>
<name>A0A0M0KAJ7_9EUKA</name>
<evidence type="ECO:0000256" key="1">
    <source>
        <dbReference type="ARBA" id="ARBA00010876"/>
    </source>
</evidence>
<dbReference type="InterPro" id="IPR050188">
    <property type="entry name" value="RluA_PseudoU_synthase"/>
</dbReference>
<protein>
    <submittedName>
        <fullName evidence="4">Pseudouridine family</fullName>
    </submittedName>
</protein>
<dbReference type="InterPro" id="IPR006224">
    <property type="entry name" value="PsdUridine_synth_RluA-like_CS"/>
</dbReference>
<evidence type="ECO:0000256" key="2">
    <source>
        <dbReference type="ARBA" id="ARBA00023235"/>
    </source>
</evidence>